<dbReference type="STRING" id="880526.GCA_000427365_01989"/>
<proteinExistence type="predicted"/>
<accession>A0A379MV12</accession>
<feature type="signal peptide" evidence="1">
    <location>
        <begin position="1"/>
        <end position="18"/>
    </location>
</feature>
<protein>
    <submittedName>
        <fullName evidence="2">Uncharacterized protein</fullName>
    </submittedName>
</protein>
<gene>
    <name evidence="2" type="ORF">NCTC11190_01831</name>
</gene>
<keyword evidence="3" id="KW-1185">Reference proteome</keyword>
<dbReference type="RefSeq" id="WP_147288476.1">
    <property type="nucleotide sequence ID" value="NZ_UGVL01000001.1"/>
</dbReference>
<organism evidence="2 3">
    <name type="scientific">Rikenella microfusus</name>
    <dbReference type="NCBI Taxonomy" id="28139"/>
    <lineage>
        <taxon>Bacteria</taxon>
        <taxon>Pseudomonadati</taxon>
        <taxon>Bacteroidota</taxon>
        <taxon>Bacteroidia</taxon>
        <taxon>Bacteroidales</taxon>
        <taxon>Rikenellaceae</taxon>
        <taxon>Rikenella</taxon>
    </lineage>
</organism>
<feature type="chain" id="PRO_5016781162" evidence="1">
    <location>
        <begin position="19"/>
        <end position="148"/>
    </location>
</feature>
<dbReference type="Proteomes" id="UP000255233">
    <property type="component" value="Unassembled WGS sequence"/>
</dbReference>
<keyword evidence="1" id="KW-0732">Signal</keyword>
<name>A0A379MV12_9BACT</name>
<evidence type="ECO:0000256" key="1">
    <source>
        <dbReference type="SAM" id="SignalP"/>
    </source>
</evidence>
<dbReference type="EMBL" id="UGVL01000001">
    <property type="protein sequence ID" value="SUE34599.1"/>
    <property type="molecule type" value="Genomic_DNA"/>
</dbReference>
<reference evidence="2 3" key="1">
    <citation type="submission" date="2018-06" db="EMBL/GenBank/DDBJ databases">
        <authorList>
            <consortium name="Pathogen Informatics"/>
            <person name="Doyle S."/>
        </authorList>
    </citation>
    <scope>NUCLEOTIDE SEQUENCE [LARGE SCALE GENOMIC DNA]</scope>
    <source>
        <strain evidence="2 3">NCTC11190</strain>
    </source>
</reference>
<evidence type="ECO:0000313" key="3">
    <source>
        <dbReference type="Proteomes" id="UP000255233"/>
    </source>
</evidence>
<sequence>MKLLPSLFLLSAFGVSSAAGPESPADRSRLFPTVLKMDTVSNTWRAQNAWARIRIANGMLTVTVWNRWGEERINPLFRITVGNTPERNEAEGTWSYEGTIRRTADGFEKDCTIESCTIIANTKNPDFTIVSADFTGRYRIGRRAPRKP</sequence>
<dbReference type="AlphaFoldDB" id="A0A379MV12"/>
<evidence type="ECO:0000313" key="2">
    <source>
        <dbReference type="EMBL" id="SUE34599.1"/>
    </source>
</evidence>